<dbReference type="EMBL" id="KN835171">
    <property type="protein sequence ID" value="KIK45571.1"/>
    <property type="molecule type" value="Genomic_DNA"/>
</dbReference>
<evidence type="ECO:0000313" key="2">
    <source>
        <dbReference type="Proteomes" id="UP000054485"/>
    </source>
</evidence>
<dbReference type="HOGENOM" id="CLU_2470584_0_0_1"/>
<dbReference type="Proteomes" id="UP000054485">
    <property type="component" value="Unassembled WGS sequence"/>
</dbReference>
<accession>A0A0D0AV92</accession>
<dbReference type="InParanoid" id="A0A0D0AV92"/>
<name>A0A0D0AV92_9AGAM</name>
<sequence length="88" mass="9771">MPGIDQQFRTVRLCQGSSSSSQSDFPLDQIPRRISAHDDLDRSFAFSLIFSSRSLLESMPSKTDVIIVISFKLSNNGYALTTTWLLGA</sequence>
<reference evidence="2" key="2">
    <citation type="submission" date="2015-01" db="EMBL/GenBank/DDBJ databases">
        <title>Evolutionary Origins and Diversification of the Mycorrhizal Mutualists.</title>
        <authorList>
            <consortium name="DOE Joint Genome Institute"/>
            <consortium name="Mycorrhizal Genomics Consortium"/>
            <person name="Kohler A."/>
            <person name="Kuo A."/>
            <person name="Nagy L.G."/>
            <person name="Floudas D."/>
            <person name="Copeland A."/>
            <person name="Barry K.W."/>
            <person name="Cichocki N."/>
            <person name="Veneault-Fourrey C."/>
            <person name="LaButti K."/>
            <person name="Lindquist E.A."/>
            <person name="Lipzen A."/>
            <person name="Lundell T."/>
            <person name="Morin E."/>
            <person name="Murat C."/>
            <person name="Riley R."/>
            <person name="Ohm R."/>
            <person name="Sun H."/>
            <person name="Tunlid A."/>
            <person name="Henrissat B."/>
            <person name="Grigoriev I.V."/>
            <person name="Hibbett D.S."/>
            <person name="Martin F."/>
        </authorList>
    </citation>
    <scope>NUCLEOTIDE SEQUENCE [LARGE SCALE GENOMIC DNA]</scope>
    <source>
        <strain evidence="2">UH-Slu-Lm8-n1</strain>
    </source>
</reference>
<protein>
    <submittedName>
        <fullName evidence="1">Uncharacterized protein</fullName>
    </submittedName>
</protein>
<organism evidence="1 2">
    <name type="scientific">Suillus luteus UH-Slu-Lm8-n1</name>
    <dbReference type="NCBI Taxonomy" id="930992"/>
    <lineage>
        <taxon>Eukaryota</taxon>
        <taxon>Fungi</taxon>
        <taxon>Dikarya</taxon>
        <taxon>Basidiomycota</taxon>
        <taxon>Agaricomycotina</taxon>
        <taxon>Agaricomycetes</taxon>
        <taxon>Agaricomycetidae</taxon>
        <taxon>Boletales</taxon>
        <taxon>Suillineae</taxon>
        <taxon>Suillaceae</taxon>
        <taxon>Suillus</taxon>
    </lineage>
</organism>
<gene>
    <name evidence="1" type="ORF">CY34DRAFT_801513</name>
</gene>
<evidence type="ECO:0000313" key="1">
    <source>
        <dbReference type="EMBL" id="KIK45571.1"/>
    </source>
</evidence>
<dbReference type="AlphaFoldDB" id="A0A0D0AV92"/>
<keyword evidence="2" id="KW-1185">Reference proteome</keyword>
<reference evidence="1 2" key="1">
    <citation type="submission" date="2014-04" db="EMBL/GenBank/DDBJ databases">
        <authorList>
            <consortium name="DOE Joint Genome Institute"/>
            <person name="Kuo A."/>
            <person name="Ruytinx J."/>
            <person name="Rineau F."/>
            <person name="Colpaert J."/>
            <person name="Kohler A."/>
            <person name="Nagy L.G."/>
            <person name="Floudas D."/>
            <person name="Copeland A."/>
            <person name="Barry K.W."/>
            <person name="Cichocki N."/>
            <person name="Veneault-Fourrey C."/>
            <person name="LaButti K."/>
            <person name="Lindquist E.A."/>
            <person name="Lipzen A."/>
            <person name="Lundell T."/>
            <person name="Morin E."/>
            <person name="Murat C."/>
            <person name="Sun H."/>
            <person name="Tunlid A."/>
            <person name="Henrissat B."/>
            <person name="Grigoriev I.V."/>
            <person name="Hibbett D.S."/>
            <person name="Martin F."/>
            <person name="Nordberg H.P."/>
            <person name="Cantor M.N."/>
            <person name="Hua S.X."/>
        </authorList>
    </citation>
    <scope>NUCLEOTIDE SEQUENCE [LARGE SCALE GENOMIC DNA]</scope>
    <source>
        <strain evidence="1 2">UH-Slu-Lm8-n1</strain>
    </source>
</reference>
<proteinExistence type="predicted"/>